<dbReference type="Pfam" id="PF21355">
    <property type="entry name" value="TRAF-mep_MATH"/>
    <property type="match status" value="1"/>
</dbReference>
<dbReference type="PANTHER" id="PTHR10131:SF152">
    <property type="entry name" value="TNF RECEPTOR-ASSOCIATED FACTOR 6"/>
    <property type="match status" value="1"/>
</dbReference>
<dbReference type="InterPro" id="IPR008974">
    <property type="entry name" value="TRAF-like"/>
</dbReference>
<dbReference type="PROSITE" id="PS50144">
    <property type="entry name" value="MATH"/>
    <property type="match status" value="1"/>
</dbReference>
<gene>
    <name evidence="1" type="ORF">PACLA_8A018899</name>
</gene>
<accession>A0A6S7H0L7</accession>
<reference evidence="1" key="1">
    <citation type="submission" date="2020-04" db="EMBL/GenBank/DDBJ databases">
        <authorList>
            <person name="Alioto T."/>
            <person name="Alioto T."/>
            <person name="Gomez Garrido J."/>
        </authorList>
    </citation>
    <scope>NUCLEOTIDE SEQUENCE</scope>
    <source>
        <strain evidence="1">A484AB</strain>
    </source>
</reference>
<sequence>MTLLKNTLIELEARMGNGVYLWRITGYARHLENARDNVVTALHSPPFYTNFYGYKFCLRLFINGVDTPLDPEERCRVSLFVHMMQSDWDDTLEWPFSGKISLSILDRSDAGEYKRHISETLVTRPNLLAFQRPTTPRNHIGYGYVDFTFTETLHDRQYLKNDCLVVRVQVHSCSSQCPSSHSSSQSSS</sequence>
<dbReference type="AlphaFoldDB" id="A0A6S7H0L7"/>
<dbReference type="PANTHER" id="PTHR10131">
    <property type="entry name" value="TNF RECEPTOR ASSOCIATED FACTOR"/>
    <property type="match status" value="1"/>
</dbReference>
<name>A0A6S7H0L7_PARCT</name>
<dbReference type="OrthoDB" id="5972556at2759"/>
<dbReference type="GO" id="GO:0031663">
    <property type="term" value="P:lipopolysaccharide-mediated signaling pathway"/>
    <property type="evidence" value="ECO:0007669"/>
    <property type="project" value="TreeGrafter"/>
</dbReference>
<dbReference type="GO" id="GO:0045087">
    <property type="term" value="P:innate immune response"/>
    <property type="evidence" value="ECO:0007669"/>
    <property type="project" value="TreeGrafter"/>
</dbReference>
<evidence type="ECO:0000313" key="2">
    <source>
        <dbReference type="Proteomes" id="UP001152795"/>
    </source>
</evidence>
<proteinExistence type="predicted"/>
<dbReference type="SUPFAM" id="SSF49599">
    <property type="entry name" value="TRAF domain-like"/>
    <property type="match status" value="1"/>
</dbReference>
<dbReference type="GO" id="GO:0061630">
    <property type="term" value="F:ubiquitin protein ligase activity"/>
    <property type="evidence" value="ECO:0007669"/>
    <property type="project" value="TreeGrafter"/>
</dbReference>
<keyword evidence="1" id="KW-0675">Receptor</keyword>
<dbReference type="GO" id="GO:0043122">
    <property type="term" value="P:regulation of canonical NF-kappaB signal transduction"/>
    <property type="evidence" value="ECO:0007669"/>
    <property type="project" value="TreeGrafter"/>
</dbReference>
<dbReference type="EMBL" id="CACRXK020002789">
    <property type="protein sequence ID" value="CAB3996056.1"/>
    <property type="molecule type" value="Genomic_DNA"/>
</dbReference>
<comment type="caution">
    <text evidence="1">The sequence shown here is derived from an EMBL/GenBank/DDBJ whole genome shotgun (WGS) entry which is preliminary data.</text>
</comment>
<organism evidence="1 2">
    <name type="scientific">Paramuricea clavata</name>
    <name type="common">Red gorgonian</name>
    <name type="synonym">Violescent sea-whip</name>
    <dbReference type="NCBI Taxonomy" id="317549"/>
    <lineage>
        <taxon>Eukaryota</taxon>
        <taxon>Metazoa</taxon>
        <taxon>Cnidaria</taxon>
        <taxon>Anthozoa</taxon>
        <taxon>Octocorallia</taxon>
        <taxon>Malacalcyonacea</taxon>
        <taxon>Plexauridae</taxon>
        <taxon>Paramuricea</taxon>
    </lineage>
</organism>
<dbReference type="InterPro" id="IPR049342">
    <property type="entry name" value="TRAF1-6_MATH_dom"/>
</dbReference>
<dbReference type="InterPro" id="IPR002083">
    <property type="entry name" value="MATH/TRAF_dom"/>
</dbReference>
<dbReference type="Gene3D" id="2.60.210.10">
    <property type="entry name" value="Apoptosis, Tumor Necrosis Factor Receptor Associated Protein 2, Chain A"/>
    <property type="match status" value="1"/>
</dbReference>
<evidence type="ECO:0000313" key="1">
    <source>
        <dbReference type="EMBL" id="CAB3996056.1"/>
    </source>
</evidence>
<protein>
    <submittedName>
        <fullName evidence="1">TNF receptor-associated factor 6-like</fullName>
    </submittedName>
</protein>
<dbReference type="Proteomes" id="UP001152795">
    <property type="component" value="Unassembled WGS sequence"/>
</dbReference>
<keyword evidence="2" id="KW-1185">Reference proteome</keyword>